<evidence type="ECO:0000313" key="1">
    <source>
        <dbReference type="EMBL" id="GAA3963523.1"/>
    </source>
</evidence>
<evidence type="ECO:0000313" key="2">
    <source>
        <dbReference type="Proteomes" id="UP001501337"/>
    </source>
</evidence>
<organism evidence="1 2">
    <name type="scientific">Allohahella marinimesophila</name>
    <dbReference type="NCBI Taxonomy" id="1054972"/>
    <lineage>
        <taxon>Bacteria</taxon>
        <taxon>Pseudomonadati</taxon>
        <taxon>Pseudomonadota</taxon>
        <taxon>Gammaproteobacteria</taxon>
        <taxon>Oceanospirillales</taxon>
        <taxon>Hahellaceae</taxon>
        <taxon>Allohahella</taxon>
    </lineage>
</organism>
<protein>
    <submittedName>
        <fullName evidence="1">YheV family putative zinc ribbon protein</fullName>
    </submittedName>
</protein>
<gene>
    <name evidence="1" type="ORF">GCM10022278_21660</name>
</gene>
<comment type="caution">
    <text evidence="1">The sequence shown here is derived from an EMBL/GenBank/DDBJ whole genome shotgun (WGS) entry which is preliminary data.</text>
</comment>
<proteinExistence type="predicted"/>
<dbReference type="EMBL" id="BAABBO010000009">
    <property type="protein sequence ID" value="GAA3963523.1"/>
    <property type="molecule type" value="Genomic_DNA"/>
</dbReference>
<sequence>MVKRFIAGAVCPRCAAMDKIRAWTNEQGKQVRDCVACGFNEALNDPPAPELPANRMEVRKQQDQAAKAAVKEQPIKFYKLPKRDPKPDS</sequence>
<keyword evidence="2" id="KW-1185">Reference proteome</keyword>
<name>A0ABP7PCP8_9GAMM</name>
<dbReference type="RefSeq" id="WP_344806168.1">
    <property type="nucleotide sequence ID" value="NZ_BAABBO010000009.1"/>
</dbReference>
<reference evidence="2" key="1">
    <citation type="journal article" date="2019" name="Int. J. Syst. Evol. Microbiol.">
        <title>The Global Catalogue of Microorganisms (GCM) 10K type strain sequencing project: providing services to taxonomists for standard genome sequencing and annotation.</title>
        <authorList>
            <consortium name="The Broad Institute Genomics Platform"/>
            <consortium name="The Broad Institute Genome Sequencing Center for Infectious Disease"/>
            <person name="Wu L."/>
            <person name="Ma J."/>
        </authorList>
    </citation>
    <scope>NUCLEOTIDE SEQUENCE [LARGE SCALE GENOMIC DNA]</scope>
    <source>
        <strain evidence="2">JCM 17555</strain>
    </source>
</reference>
<dbReference type="InterPro" id="IPR012658">
    <property type="entry name" value="YheV"/>
</dbReference>
<accession>A0ABP7PCP8</accession>
<dbReference type="Proteomes" id="UP001501337">
    <property type="component" value="Unassembled WGS sequence"/>
</dbReference>
<dbReference type="Pfam" id="PF09526">
    <property type="entry name" value="DUF2387"/>
    <property type="match status" value="1"/>
</dbReference>
<dbReference type="NCBIfam" id="TIGR02443">
    <property type="entry name" value="YheV family putative zinc ribbon protein"/>
    <property type="match status" value="1"/>
</dbReference>